<evidence type="ECO:0000256" key="7">
    <source>
        <dbReference type="ARBA" id="ARBA00022801"/>
    </source>
</evidence>
<keyword evidence="6 8" id="KW-0645">Protease</keyword>
<evidence type="ECO:0000256" key="3">
    <source>
        <dbReference type="ARBA" id="ARBA00010088"/>
    </source>
</evidence>
<dbReference type="PRINTS" id="PR00111">
    <property type="entry name" value="ABHYDROLASE"/>
</dbReference>
<dbReference type="EC" id="3.4.11.5" evidence="8 10"/>
<dbReference type="InterPro" id="IPR000073">
    <property type="entry name" value="AB_hydrolase_1"/>
</dbReference>
<keyword evidence="7 8" id="KW-0378">Hydrolase</keyword>
<dbReference type="InterPro" id="IPR029058">
    <property type="entry name" value="AB_hydrolase_fold"/>
</dbReference>
<evidence type="ECO:0000256" key="2">
    <source>
        <dbReference type="ARBA" id="ARBA00004496"/>
    </source>
</evidence>
<accession>S4MD81</accession>
<dbReference type="AlphaFoldDB" id="S4MD81"/>
<dbReference type="InterPro" id="IPR002410">
    <property type="entry name" value="Peptidase_S33"/>
</dbReference>
<feature type="active site" description="Proton donor" evidence="9">
    <location>
        <position position="312"/>
    </location>
</feature>
<dbReference type="EMBL" id="AOPY01001705">
    <property type="protein sequence ID" value="EPJ34296.1"/>
    <property type="molecule type" value="Genomic_DNA"/>
</dbReference>
<dbReference type="NCBIfam" id="TIGR01249">
    <property type="entry name" value="pro_imino_pep_1"/>
    <property type="match status" value="1"/>
</dbReference>
<dbReference type="PATRIC" id="fig|1283301.3.peg.8587"/>
<organism evidence="12 13">
    <name type="scientific">Streptomyces afghaniensis 772</name>
    <dbReference type="NCBI Taxonomy" id="1283301"/>
    <lineage>
        <taxon>Bacteria</taxon>
        <taxon>Bacillati</taxon>
        <taxon>Actinomycetota</taxon>
        <taxon>Actinomycetes</taxon>
        <taxon>Kitasatosporales</taxon>
        <taxon>Streptomycetaceae</taxon>
        <taxon>Streptomyces</taxon>
    </lineage>
</organism>
<dbReference type="GO" id="GO:0004177">
    <property type="term" value="F:aminopeptidase activity"/>
    <property type="evidence" value="ECO:0007669"/>
    <property type="project" value="UniProtKB-UniRule"/>
</dbReference>
<evidence type="ECO:0000256" key="5">
    <source>
        <dbReference type="ARBA" id="ARBA00022490"/>
    </source>
</evidence>
<dbReference type="PANTHER" id="PTHR43722:SF1">
    <property type="entry name" value="PROLINE IMINOPEPTIDASE"/>
    <property type="match status" value="1"/>
</dbReference>
<keyword evidence="4 8" id="KW-0031">Aminopeptidase</keyword>
<comment type="catalytic activity">
    <reaction evidence="1 8 10">
        <text>Release of N-terminal proline from a peptide.</text>
        <dbReference type="EC" id="3.4.11.5"/>
    </reaction>
</comment>
<sequence>MLSYPSRVEESASRMAELHPPVEPYEHGMLDVGDGNRVYWESCGNPAGKPALVLHGGPGSGAGPFWRRLFDPAAYRIVLLDQRGCGRSTPDAADPSTSLDANTTPHLIADIELLRRHLGIGEWLVLGGSWGVTLALAYAEQHPERVSELVLFSVTNTTRREVEWVTRDMGRIFPEEWARFRDTVPEGERDGSLVDAYARMLADPDPAVRERAAREWCRWEDVHVSTHPGYRPDPRFEDPDFRLRFARLVTHYWRHAGFLADGALLRDAGKLAGIPGVLIHGRLDISGPPDVAWRLAQVWRDADLVLIGEEGHGLSGDATTEAVLAATDRFRPVDIP</sequence>
<evidence type="ECO:0000259" key="11">
    <source>
        <dbReference type="Pfam" id="PF00561"/>
    </source>
</evidence>
<comment type="similarity">
    <text evidence="3 8 10">Belongs to the peptidase S33 family.</text>
</comment>
<dbReference type="PRINTS" id="PR00793">
    <property type="entry name" value="PROAMNOPTASE"/>
</dbReference>
<comment type="subcellular location">
    <subcellularLocation>
        <location evidence="2 8">Cytoplasm</location>
    </subcellularLocation>
</comment>
<feature type="active site" evidence="9">
    <location>
        <position position="284"/>
    </location>
</feature>
<dbReference type="HOGENOM" id="CLU_043739_2_2_11"/>
<gene>
    <name evidence="12" type="ORF">STAFG_8654</name>
</gene>
<evidence type="ECO:0000256" key="4">
    <source>
        <dbReference type="ARBA" id="ARBA00022438"/>
    </source>
</evidence>
<comment type="caution">
    <text evidence="12">The sequence shown here is derived from an EMBL/GenBank/DDBJ whole genome shotgun (WGS) entry which is preliminary data.</text>
</comment>
<proteinExistence type="inferred from homology"/>
<keyword evidence="5 8" id="KW-0963">Cytoplasm</keyword>
<dbReference type="Pfam" id="PF00561">
    <property type="entry name" value="Abhydrolase_1"/>
    <property type="match status" value="1"/>
</dbReference>
<evidence type="ECO:0000256" key="1">
    <source>
        <dbReference type="ARBA" id="ARBA00001585"/>
    </source>
</evidence>
<evidence type="ECO:0000256" key="8">
    <source>
        <dbReference type="PIRNR" id="PIRNR006431"/>
    </source>
</evidence>
<dbReference type="InterPro" id="IPR005944">
    <property type="entry name" value="Pro_iminopeptidase"/>
</dbReference>
<dbReference type="Proteomes" id="UP000015001">
    <property type="component" value="Unassembled WGS sequence"/>
</dbReference>
<dbReference type="SUPFAM" id="SSF53474">
    <property type="entry name" value="alpha/beta-Hydrolases"/>
    <property type="match status" value="1"/>
</dbReference>
<name>S4MD81_9ACTN</name>
<dbReference type="GO" id="GO:0005737">
    <property type="term" value="C:cytoplasm"/>
    <property type="evidence" value="ECO:0007669"/>
    <property type="project" value="UniProtKB-SubCell"/>
</dbReference>
<dbReference type="PIRSF" id="PIRSF006431">
    <property type="entry name" value="Pept_S33"/>
    <property type="match status" value="1"/>
</dbReference>
<evidence type="ECO:0000256" key="10">
    <source>
        <dbReference type="RuleBase" id="RU003421"/>
    </source>
</evidence>
<keyword evidence="13" id="KW-1185">Reference proteome</keyword>
<evidence type="ECO:0000256" key="9">
    <source>
        <dbReference type="PIRSR" id="PIRSR006431-1"/>
    </source>
</evidence>
<dbReference type="GO" id="GO:0006508">
    <property type="term" value="P:proteolysis"/>
    <property type="evidence" value="ECO:0007669"/>
    <property type="project" value="UniProtKB-KW"/>
</dbReference>
<evidence type="ECO:0000256" key="6">
    <source>
        <dbReference type="ARBA" id="ARBA00022670"/>
    </source>
</evidence>
<feature type="active site" description="Nucleophile" evidence="9">
    <location>
        <position position="129"/>
    </location>
</feature>
<feature type="domain" description="AB hydrolase-1" evidence="11">
    <location>
        <begin position="52"/>
        <end position="314"/>
    </location>
</feature>
<evidence type="ECO:0000313" key="12">
    <source>
        <dbReference type="EMBL" id="EPJ34296.1"/>
    </source>
</evidence>
<reference evidence="12 13" key="1">
    <citation type="submission" date="2013-02" db="EMBL/GenBank/DDBJ databases">
        <title>Draft Genome Sequence of Streptomyces afghaniensis, Which Produces Compounds of the Julimycin B-Complex.</title>
        <authorList>
            <person name="Gruening B.A."/>
            <person name="Praeg A."/>
            <person name="Erxleben A."/>
            <person name="Guenther S."/>
            <person name="Fiedler H.-P."/>
            <person name="Goodfellow M."/>
            <person name="Mueller M."/>
        </authorList>
    </citation>
    <scope>NUCLEOTIDE SEQUENCE [LARGE SCALE GENOMIC DNA]</scope>
    <source>
        <strain evidence="12 13">772</strain>
    </source>
</reference>
<evidence type="ECO:0000313" key="13">
    <source>
        <dbReference type="Proteomes" id="UP000015001"/>
    </source>
</evidence>
<protein>
    <recommendedName>
        <fullName evidence="8 10">Proline iminopeptidase</fullName>
        <shortName evidence="8">PIP</shortName>
        <ecNumber evidence="8 10">3.4.11.5</ecNumber>
    </recommendedName>
    <alternativeName>
        <fullName evidence="8">Prolyl aminopeptidase</fullName>
    </alternativeName>
</protein>
<dbReference type="PANTHER" id="PTHR43722">
    <property type="entry name" value="PROLINE IMINOPEPTIDASE"/>
    <property type="match status" value="1"/>
</dbReference>
<dbReference type="Gene3D" id="3.40.50.1820">
    <property type="entry name" value="alpha/beta hydrolase"/>
    <property type="match status" value="1"/>
</dbReference>